<dbReference type="EMBL" id="PEZW01000014">
    <property type="protein sequence ID" value="PIS07718.1"/>
    <property type="molecule type" value="Genomic_DNA"/>
</dbReference>
<dbReference type="Pfam" id="PF00692">
    <property type="entry name" value="dUTPase"/>
    <property type="match status" value="1"/>
</dbReference>
<comment type="catalytic activity">
    <reaction evidence="5">
        <text>dUTP + H2O = dUMP + diphosphate + H(+)</text>
        <dbReference type="Rhea" id="RHEA:10248"/>
        <dbReference type="ChEBI" id="CHEBI:15377"/>
        <dbReference type="ChEBI" id="CHEBI:15378"/>
        <dbReference type="ChEBI" id="CHEBI:33019"/>
        <dbReference type="ChEBI" id="CHEBI:61555"/>
        <dbReference type="ChEBI" id="CHEBI:246422"/>
        <dbReference type="EC" id="3.6.1.23"/>
    </reaction>
</comment>
<keyword evidence="4" id="KW-0546">Nucleotide metabolism</keyword>
<comment type="caution">
    <text evidence="7">The sequence shown here is derived from an EMBL/GenBank/DDBJ whole genome shotgun (WGS) entry which is preliminary data.</text>
</comment>
<dbReference type="NCBIfam" id="TIGR00576">
    <property type="entry name" value="dut"/>
    <property type="match status" value="1"/>
</dbReference>
<dbReference type="GO" id="GO:0004170">
    <property type="term" value="F:dUTP diphosphatase activity"/>
    <property type="evidence" value="ECO:0007669"/>
    <property type="project" value="UniProtKB-EC"/>
</dbReference>
<dbReference type="PANTHER" id="PTHR11241">
    <property type="entry name" value="DEOXYURIDINE 5'-TRIPHOSPHATE NUCLEOTIDOHYDROLASE"/>
    <property type="match status" value="1"/>
</dbReference>
<evidence type="ECO:0000256" key="2">
    <source>
        <dbReference type="ARBA" id="ARBA00012379"/>
    </source>
</evidence>
<dbReference type="AlphaFoldDB" id="A0A2H0W8P5"/>
<dbReference type="SUPFAM" id="SSF51283">
    <property type="entry name" value="dUTPase-like"/>
    <property type="match status" value="1"/>
</dbReference>
<organism evidence="7 8">
    <name type="scientific">Candidatus Berkelbacteria bacterium CG10_big_fil_rev_8_21_14_0_10_43_13</name>
    <dbReference type="NCBI Taxonomy" id="1974514"/>
    <lineage>
        <taxon>Bacteria</taxon>
        <taxon>Candidatus Berkelbacteria</taxon>
    </lineage>
</organism>
<name>A0A2H0W8P5_9BACT</name>
<evidence type="ECO:0000313" key="7">
    <source>
        <dbReference type="EMBL" id="PIS07718.1"/>
    </source>
</evidence>
<dbReference type="NCBIfam" id="NF001862">
    <property type="entry name" value="PRK00601.1"/>
    <property type="match status" value="1"/>
</dbReference>
<dbReference type="GO" id="GO:0046081">
    <property type="term" value="P:dUTP catabolic process"/>
    <property type="evidence" value="ECO:0007669"/>
    <property type="project" value="InterPro"/>
</dbReference>
<accession>A0A2H0W8P5</accession>
<dbReference type="Proteomes" id="UP000231382">
    <property type="component" value="Unassembled WGS sequence"/>
</dbReference>
<evidence type="ECO:0000313" key="8">
    <source>
        <dbReference type="Proteomes" id="UP000231382"/>
    </source>
</evidence>
<keyword evidence="3" id="KW-0378">Hydrolase</keyword>
<proteinExistence type="inferred from homology"/>
<evidence type="ECO:0000259" key="6">
    <source>
        <dbReference type="Pfam" id="PF00692"/>
    </source>
</evidence>
<evidence type="ECO:0000256" key="1">
    <source>
        <dbReference type="ARBA" id="ARBA00006581"/>
    </source>
</evidence>
<evidence type="ECO:0000256" key="3">
    <source>
        <dbReference type="ARBA" id="ARBA00022801"/>
    </source>
</evidence>
<evidence type="ECO:0000256" key="5">
    <source>
        <dbReference type="ARBA" id="ARBA00047686"/>
    </source>
</evidence>
<dbReference type="EC" id="3.6.1.23" evidence="2"/>
<dbReference type="GO" id="GO:0006226">
    <property type="term" value="P:dUMP biosynthetic process"/>
    <property type="evidence" value="ECO:0007669"/>
    <property type="project" value="InterPro"/>
</dbReference>
<evidence type="ECO:0000256" key="4">
    <source>
        <dbReference type="ARBA" id="ARBA00023080"/>
    </source>
</evidence>
<dbReference type="CDD" id="cd07557">
    <property type="entry name" value="trimeric_dUTPase"/>
    <property type="match status" value="1"/>
</dbReference>
<comment type="similarity">
    <text evidence="1">Belongs to the dUTPase family.</text>
</comment>
<gene>
    <name evidence="7" type="ORF">COT78_01970</name>
</gene>
<dbReference type="InterPro" id="IPR029054">
    <property type="entry name" value="dUTPase-like"/>
</dbReference>
<dbReference type="InterPro" id="IPR036157">
    <property type="entry name" value="dUTPase-like_sf"/>
</dbReference>
<dbReference type="PANTHER" id="PTHR11241:SF0">
    <property type="entry name" value="DEOXYURIDINE 5'-TRIPHOSPHATE NUCLEOTIDOHYDROLASE"/>
    <property type="match status" value="1"/>
</dbReference>
<dbReference type="InterPro" id="IPR008181">
    <property type="entry name" value="dUTPase"/>
</dbReference>
<reference evidence="8" key="1">
    <citation type="submission" date="2017-09" db="EMBL/GenBank/DDBJ databases">
        <title>Depth-based differentiation of microbial function through sediment-hosted aquifers and enrichment of novel symbionts in the deep terrestrial subsurface.</title>
        <authorList>
            <person name="Probst A.J."/>
            <person name="Ladd B."/>
            <person name="Jarett J.K."/>
            <person name="Geller-Mcgrath D.E."/>
            <person name="Sieber C.M.K."/>
            <person name="Emerson J.B."/>
            <person name="Anantharaman K."/>
            <person name="Thomas B.C."/>
            <person name="Malmstrom R."/>
            <person name="Stieglmeier M."/>
            <person name="Klingl A."/>
            <person name="Woyke T."/>
            <person name="Ryan C.M."/>
            <person name="Banfield J.F."/>
        </authorList>
    </citation>
    <scope>NUCLEOTIDE SEQUENCE [LARGE SCALE GENOMIC DNA]</scope>
</reference>
<sequence>MEIKVKKIDPTAKLPSFAHADDAGLDLYSRKEYVVKPDNQVYKIDTGIAFEIPTGFVGLIWDKSGISLKGIKTVGGVIDAGYRGEVTASVINLSKSDYVVNAGDKIAQILIQKVEHPEIVQVDELSNSKRGVNRYGSTGK</sequence>
<dbReference type="InterPro" id="IPR033704">
    <property type="entry name" value="dUTPase_trimeric"/>
</dbReference>
<feature type="domain" description="dUTPase-like" evidence="6">
    <location>
        <begin position="12"/>
        <end position="139"/>
    </location>
</feature>
<dbReference type="GO" id="GO:0000287">
    <property type="term" value="F:magnesium ion binding"/>
    <property type="evidence" value="ECO:0007669"/>
    <property type="project" value="InterPro"/>
</dbReference>
<protein>
    <recommendedName>
        <fullName evidence="2">dUTP diphosphatase</fullName>
        <ecNumber evidence="2">3.6.1.23</ecNumber>
    </recommendedName>
</protein>
<dbReference type="Gene3D" id="2.70.40.10">
    <property type="match status" value="1"/>
</dbReference>